<protein>
    <submittedName>
        <fullName evidence="1">Uncharacterized protein</fullName>
    </submittedName>
</protein>
<accession>A0A392UNS7</accession>
<sequence length="31" mass="3809">MLMFRKAVRCFWSCKRVEVIDQQQMVQYGNL</sequence>
<organism evidence="1 2">
    <name type="scientific">Trifolium medium</name>
    <dbReference type="NCBI Taxonomy" id="97028"/>
    <lineage>
        <taxon>Eukaryota</taxon>
        <taxon>Viridiplantae</taxon>
        <taxon>Streptophyta</taxon>
        <taxon>Embryophyta</taxon>
        <taxon>Tracheophyta</taxon>
        <taxon>Spermatophyta</taxon>
        <taxon>Magnoliopsida</taxon>
        <taxon>eudicotyledons</taxon>
        <taxon>Gunneridae</taxon>
        <taxon>Pentapetalae</taxon>
        <taxon>rosids</taxon>
        <taxon>fabids</taxon>
        <taxon>Fabales</taxon>
        <taxon>Fabaceae</taxon>
        <taxon>Papilionoideae</taxon>
        <taxon>50 kb inversion clade</taxon>
        <taxon>NPAAA clade</taxon>
        <taxon>Hologalegina</taxon>
        <taxon>IRL clade</taxon>
        <taxon>Trifolieae</taxon>
        <taxon>Trifolium</taxon>
    </lineage>
</organism>
<evidence type="ECO:0000313" key="2">
    <source>
        <dbReference type="Proteomes" id="UP000265520"/>
    </source>
</evidence>
<evidence type="ECO:0000313" key="1">
    <source>
        <dbReference type="EMBL" id="MCI74407.1"/>
    </source>
</evidence>
<dbReference type="Proteomes" id="UP000265520">
    <property type="component" value="Unassembled WGS sequence"/>
</dbReference>
<comment type="caution">
    <text evidence="1">The sequence shown here is derived from an EMBL/GenBank/DDBJ whole genome shotgun (WGS) entry which is preliminary data.</text>
</comment>
<dbReference type="EMBL" id="LXQA010860282">
    <property type="protein sequence ID" value="MCI74407.1"/>
    <property type="molecule type" value="Genomic_DNA"/>
</dbReference>
<name>A0A392UNS7_9FABA</name>
<keyword evidence="2" id="KW-1185">Reference proteome</keyword>
<feature type="non-terminal residue" evidence="1">
    <location>
        <position position="31"/>
    </location>
</feature>
<reference evidence="1 2" key="1">
    <citation type="journal article" date="2018" name="Front. Plant Sci.">
        <title>Red Clover (Trifolium pratense) and Zigzag Clover (T. medium) - A Picture of Genomic Similarities and Differences.</title>
        <authorList>
            <person name="Dluhosova J."/>
            <person name="Istvanek J."/>
            <person name="Nedelnik J."/>
            <person name="Repkova J."/>
        </authorList>
    </citation>
    <scope>NUCLEOTIDE SEQUENCE [LARGE SCALE GENOMIC DNA]</scope>
    <source>
        <strain evidence="2">cv. 10/8</strain>
        <tissue evidence="1">Leaf</tissue>
    </source>
</reference>
<proteinExistence type="predicted"/>
<dbReference type="AlphaFoldDB" id="A0A392UNS7"/>